<dbReference type="Proteomes" id="UP000199334">
    <property type="component" value="Unassembled WGS sequence"/>
</dbReference>
<keyword evidence="8" id="KW-1185">Reference proteome</keyword>
<dbReference type="PANTHER" id="PTHR34858:SF1">
    <property type="entry name" value="CYSO-CYSTEINE PEPTIDASE"/>
    <property type="match status" value="1"/>
</dbReference>
<evidence type="ECO:0000313" key="7">
    <source>
        <dbReference type="EMBL" id="SDN10440.1"/>
    </source>
</evidence>
<organism evidence="7 8">
    <name type="scientific">Tenuibacillus multivorans</name>
    <dbReference type="NCBI Taxonomy" id="237069"/>
    <lineage>
        <taxon>Bacteria</taxon>
        <taxon>Bacillati</taxon>
        <taxon>Bacillota</taxon>
        <taxon>Bacilli</taxon>
        <taxon>Bacillales</taxon>
        <taxon>Bacillaceae</taxon>
        <taxon>Tenuibacillus</taxon>
    </lineage>
</organism>
<evidence type="ECO:0000313" key="8">
    <source>
        <dbReference type="Proteomes" id="UP000199334"/>
    </source>
</evidence>
<keyword evidence="7" id="KW-0647">Proteasome</keyword>
<dbReference type="SUPFAM" id="SSF102712">
    <property type="entry name" value="JAB1/MPN domain"/>
    <property type="match status" value="1"/>
</dbReference>
<keyword evidence="2" id="KW-0479">Metal-binding</keyword>
<evidence type="ECO:0000256" key="1">
    <source>
        <dbReference type="ARBA" id="ARBA00022670"/>
    </source>
</evidence>
<keyword evidence="4" id="KW-0862">Zinc</keyword>
<evidence type="ECO:0000259" key="6">
    <source>
        <dbReference type="Pfam" id="PF14464"/>
    </source>
</evidence>
<dbReference type="InterPro" id="IPR028090">
    <property type="entry name" value="JAB_dom_prok"/>
</dbReference>
<dbReference type="AlphaFoldDB" id="A0A1G9YMW9"/>
<dbReference type="InterPro" id="IPR051929">
    <property type="entry name" value="VirAsm_ModProt"/>
</dbReference>
<dbReference type="STRING" id="237069.SAMN05216498_1482"/>
<name>A0A1G9YMW9_9BACI</name>
<dbReference type="GO" id="GO:0006508">
    <property type="term" value="P:proteolysis"/>
    <property type="evidence" value="ECO:0007669"/>
    <property type="project" value="UniProtKB-KW"/>
</dbReference>
<dbReference type="Pfam" id="PF14464">
    <property type="entry name" value="Prok-JAB"/>
    <property type="match status" value="1"/>
</dbReference>
<dbReference type="CDD" id="cd08070">
    <property type="entry name" value="MPN_like"/>
    <property type="match status" value="1"/>
</dbReference>
<dbReference type="GO" id="GO:0000502">
    <property type="term" value="C:proteasome complex"/>
    <property type="evidence" value="ECO:0007669"/>
    <property type="project" value="UniProtKB-KW"/>
</dbReference>
<dbReference type="GO" id="GO:0008235">
    <property type="term" value="F:metalloexopeptidase activity"/>
    <property type="evidence" value="ECO:0007669"/>
    <property type="project" value="TreeGrafter"/>
</dbReference>
<accession>A0A1G9YMW9</accession>
<feature type="domain" description="JAB" evidence="6">
    <location>
        <begin position="8"/>
        <end position="115"/>
    </location>
</feature>
<keyword evidence="3" id="KW-0378">Hydrolase</keyword>
<protein>
    <submittedName>
        <fullName evidence="7">Proteasome lid subunit RPN8/RPN11, contains Jab1/MPN metalloenzyme (JAMM) motif</fullName>
    </submittedName>
</protein>
<dbReference type="PANTHER" id="PTHR34858">
    <property type="entry name" value="CYSO-CYSTEINE PEPTIDASE"/>
    <property type="match status" value="1"/>
</dbReference>
<proteinExistence type="predicted"/>
<reference evidence="7 8" key="1">
    <citation type="submission" date="2016-10" db="EMBL/GenBank/DDBJ databases">
        <authorList>
            <person name="de Groot N.N."/>
        </authorList>
    </citation>
    <scope>NUCLEOTIDE SEQUENCE [LARGE SCALE GENOMIC DNA]</scope>
    <source>
        <strain evidence="7 8">CGMCC 1.3442</strain>
    </source>
</reference>
<gene>
    <name evidence="7" type="ORF">SAMN05216498_1482</name>
</gene>
<evidence type="ECO:0000256" key="2">
    <source>
        <dbReference type="ARBA" id="ARBA00022723"/>
    </source>
</evidence>
<dbReference type="OrthoDB" id="9802958at2"/>
<evidence type="ECO:0000256" key="3">
    <source>
        <dbReference type="ARBA" id="ARBA00022801"/>
    </source>
</evidence>
<dbReference type="EMBL" id="FNIG01000002">
    <property type="protein sequence ID" value="SDN10440.1"/>
    <property type="molecule type" value="Genomic_DNA"/>
</dbReference>
<dbReference type="Gene3D" id="3.40.140.10">
    <property type="entry name" value="Cytidine Deaminase, domain 2"/>
    <property type="match status" value="1"/>
</dbReference>
<evidence type="ECO:0000256" key="4">
    <source>
        <dbReference type="ARBA" id="ARBA00022833"/>
    </source>
</evidence>
<dbReference type="RefSeq" id="WP_093855953.1">
    <property type="nucleotide sequence ID" value="NZ_BJVZ01000026.1"/>
</dbReference>
<dbReference type="GO" id="GO:0008270">
    <property type="term" value="F:zinc ion binding"/>
    <property type="evidence" value="ECO:0007669"/>
    <property type="project" value="TreeGrafter"/>
</dbReference>
<keyword evidence="1" id="KW-0645">Protease</keyword>
<sequence length="134" mass="15552">MDPLILPNQCYQEIIVSTQSQLPYEACGFLSGTHDQIQSVWPLENQLQSNLRFFVDKKTVRSTIKQFEAVQEDLIAIYHSHPTSKPLPSYGDIKNHMSDQVLMMIVSYKYHEPSVKCFQILNQHYQECPIQFSS</sequence>
<evidence type="ECO:0000256" key="5">
    <source>
        <dbReference type="ARBA" id="ARBA00023049"/>
    </source>
</evidence>
<keyword evidence="5" id="KW-0482">Metalloprotease</keyword>